<evidence type="ECO:0000259" key="8">
    <source>
        <dbReference type="Pfam" id="PF00465"/>
    </source>
</evidence>
<evidence type="ECO:0000313" key="10">
    <source>
        <dbReference type="EMBL" id="ANB71789.1"/>
    </source>
</evidence>
<dbReference type="RefSeq" id="WP_063495249.1">
    <property type="nucleotide sequence ID" value="NZ_CP014578.1"/>
</dbReference>
<comment type="catalytic activity">
    <reaction evidence="6">
        <text>3-oxoadipate + NAD(+) = maleylacetate + NADH + H(+)</text>
        <dbReference type="Rhea" id="RHEA:16981"/>
        <dbReference type="ChEBI" id="CHEBI:15378"/>
        <dbReference type="ChEBI" id="CHEBI:15775"/>
        <dbReference type="ChEBI" id="CHEBI:16468"/>
        <dbReference type="ChEBI" id="CHEBI:57540"/>
        <dbReference type="ChEBI" id="CHEBI:57945"/>
        <dbReference type="EC" id="1.3.1.32"/>
    </reaction>
</comment>
<dbReference type="InterPro" id="IPR039697">
    <property type="entry name" value="Alcohol_dehydrogenase_Fe"/>
</dbReference>
<dbReference type="GO" id="GO:1901168">
    <property type="term" value="P:3-chlorocatechol catabolic process"/>
    <property type="evidence" value="ECO:0007669"/>
    <property type="project" value="UniProtKB-ARBA"/>
</dbReference>
<dbReference type="Pfam" id="PF00465">
    <property type="entry name" value="Fe-ADH"/>
    <property type="match status" value="1"/>
</dbReference>
<dbReference type="EC" id="1.3.1.32" evidence="2"/>
<feature type="domain" description="Fe-containing alcohol dehydrogenase-like C-terminal" evidence="9">
    <location>
        <begin position="165"/>
        <end position="345"/>
    </location>
</feature>
<comment type="similarity">
    <text evidence="1">Belongs to the iron-containing alcohol dehydrogenase family.</text>
</comment>
<dbReference type="STRING" id="1804984.AYM40_04935"/>
<evidence type="ECO:0000256" key="1">
    <source>
        <dbReference type="ARBA" id="ARBA00007358"/>
    </source>
</evidence>
<dbReference type="InterPro" id="IPR056798">
    <property type="entry name" value="ADH_Fe_C"/>
</dbReference>
<protein>
    <recommendedName>
        <fullName evidence="2">maleylacetate reductase</fullName>
        <ecNumber evidence="2">1.3.1.32</ecNumber>
    </recommendedName>
</protein>
<dbReference type="AlphaFoldDB" id="A0A160FHW6"/>
<dbReference type="PANTHER" id="PTHR11496:SF102">
    <property type="entry name" value="ALCOHOL DEHYDROGENASE 4"/>
    <property type="match status" value="1"/>
</dbReference>
<keyword evidence="5" id="KW-0520">NAD</keyword>
<keyword evidence="3" id="KW-0058">Aromatic hydrocarbons catabolism</keyword>
<evidence type="ECO:0000256" key="2">
    <source>
        <dbReference type="ARBA" id="ARBA00012005"/>
    </source>
</evidence>
<evidence type="ECO:0000256" key="3">
    <source>
        <dbReference type="ARBA" id="ARBA00022797"/>
    </source>
</evidence>
<dbReference type="InterPro" id="IPR001670">
    <property type="entry name" value="ADH_Fe/GldA"/>
</dbReference>
<dbReference type="FunFam" id="3.40.50.1970:FF:000015">
    <property type="entry name" value="Maleylacetate reductase 1"/>
    <property type="match status" value="1"/>
</dbReference>
<keyword evidence="4" id="KW-0560">Oxidoreductase</keyword>
<sequence>MKKFTFDYMSPRVVFGAGTVSALPDEVERLGSRRPLVLSSRDQRELAKDIVRPIGDRVAGYFDGATMHVPVEVIQQAERAFKNTEADSVIAIGGGSTTGLAKILSMKLDVSSLVIPTTYAGSEMTTIWGVTEDGVKRTGRDPKVLPKTVIYDPLLTVELPLAISVTSALNAIAHAAEGLYASELNPVLEAMCKQGISALFDAVPRLVAAPNDVEARTDALFGAWMCGTVLCHLGMGLHHKLCHTLGGTLNLPHAETHSVVLPHALAYNLPYSGVATRLLQEIVGSSDVPGALYDLARDAGTPLSLAELGMRPEDIPKVRDLALKDQYPNPRPLEPDALETLLANAFHGARPDSQ</sequence>
<evidence type="ECO:0000256" key="4">
    <source>
        <dbReference type="ARBA" id="ARBA00023002"/>
    </source>
</evidence>
<evidence type="ECO:0000256" key="6">
    <source>
        <dbReference type="ARBA" id="ARBA00050679"/>
    </source>
</evidence>
<keyword evidence="11" id="KW-1185">Reference proteome</keyword>
<dbReference type="FunFam" id="1.20.1090.10:FF:000010">
    <property type="entry name" value="Maleylacetate reductase 1"/>
    <property type="match status" value="1"/>
</dbReference>
<dbReference type="Pfam" id="PF25137">
    <property type="entry name" value="ADH_Fe_C"/>
    <property type="match status" value="1"/>
</dbReference>
<proteinExistence type="inferred from homology"/>
<dbReference type="Gene3D" id="1.20.1090.10">
    <property type="entry name" value="Dehydroquinate synthase-like - alpha domain"/>
    <property type="match status" value="1"/>
</dbReference>
<evidence type="ECO:0000259" key="9">
    <source>
        <dbReference type="Pfam" id="PF25137"/>
    </source>
</evidence>
<dbReference type="EMBL" id="CP014578">
    <property type="protein sequence ID" value="ANB71789.1"/>
    <property type="molecule type" value="Genomic_DNA"/>
</dbReference>
<dbReference type="GO" id="GO:0046872">
    <property type="term" value="F:metal ion binding"/>
    <property type="evidence" value="ECO:0007669"/>
    <property type="project" value="InterPro"/>
</dbReference>
<dbReference type="InterPro" id="IPR034786">
    <property type="entry name" value="MAR"/>
</dbReference>
<evidence type="ECO:0000256" key="5">
    <source>
        <dbReference type="ARBA" id="ARBA00023027"/>
    </source>
</evidence>
<dbReference type="CDD" id="cd08177">
    <property type="entry name" value="MAR"/>
    <property type="match status" value="1"/>
</dbReference>
<reference evidence="10 11" key="1">
    <citation type="journal article" date="2016" name="Gene">
        <title>PacBio SMRT assembly of a complex multi-replicon genome reveals chlorocatechol degradative operon in a region of genome plasticity.</title>
        <authorList>
            <person name="Ricker N."/>
            <person name="Shen S.Y."/>
            <person name="Goordial J."/>
            <person name="Jin S."/>
            <person name="Fulthorpe R.R."/>
        </authorList>
    </citation>
    <scope>NUCLEOTIDE SEQUENCE [LARGE SCALE GENOMIC DNA]</scope>
    <source>
        <strain evidence="10 11">OLGA172</strain>
    </source>
</reference>
<feature type="domain" description="Alcohol dehydrogenase iron-type/glycerol dehydrogenase GldA" evidence="8">
    <location>
        <begin position="11"/>
        <end position="153"/>
    </location>
</feature>
<dbReference type="KEGG" id="buz:AYM40_04935"/>
<evidence type="ECO:0000256" key="7">
    <source>
        <dbReference type="ARBA" id="ARBA00051531"/>
    </source>
</evidence>
<dbReference type="OrthoDB" id="3812122at2"/>
<dbReference type="GO" id="GO:0004022">
    <property type="term" value="F:alcohol dehydrogenase (NAD+) activity"/>
    <property type="evidence" value="ECO:0007669"/>
    <property type="project" value="TreeGrafter"/>
</dbReference>
<dbReference type="SUPFAM" id="SSF56796">
    <property type="entry name" value="Dehydroquinate synthase-like"/>
    <property type="match status" value="1"/>
</dbReference>
<comment type="catalytic activity">
    <reaction evidence="7">
        <text>3-oxoadipate + NADP(+) = maleylacetate + NADPH + H(+)</text>
        <dbReference type="Rhea" id="RHEA:16985"/>
        <dbReference type="ChEBI" id="CHEBI:15378"/>
        <dbReference type="ChEBI" id="CHEBI:15775"/>
        <dbReference type="ChEBI" id="CHEBI:16468"/>
        <dbReference type="ChEBI" id="CHEBI:57783"/>
        <dbReference type="ChEBI" id="CHEBI:58349"/>
        <dbReference type="EC" id="1.3.1.32"/>
    </reaction>
</comment>
<name>A0A160FHW6_9BURK</name>
<accession>A0A160FHW6</accession>
<dbReference type="Gene3D" id="3.40.50.1970">
    <property type="match status" value="1"/>
</dbReference>
<dbReference type="GO" id="GO:0018506">
    <property type="term" value="F:maleylacetate reductase activity"/>
    <property type="evidence" value="ECO:0007669"/>
    <property type="project" value="UniProtKB-EC"/>
</dbReference>
<organism evidence="10 11">
    <name type="scientific">Paraburkholderia phytofirmans OLGA172</name>
    <dbReference type="NCBI Taxonomy" id="1417228"/>
    <lineage>
        <taxon>Bacteria</taxon>
        <taxon>Pseudomonadati</taxon>
        <taxon>Pseudomonadota</taxon>
        <taxon>Betaproteobacteria</taxon>
        <taxon>Burkholderiales</taxon>
        <taxon>Burkholderiaceae</taxon>
        <taxon>Paraburkholderia</taxon>
    </lineage>
</organism>
<gene>
    <name evidence="10" type="ORF">AYM40_04935</name>
</gene>
<evidence type="ECO:0000313" key="11">
    <source>
        <dbReference type="Proteomes" id="UP000076852"/>
    </source>
</evidence>
<dbReference type="Proteomes" id="UP000076852">
    <property type="component" value="Chromosome 1"/>
</dbReference>
<dbReference type="PANTHER" id="PTHR11496">
    <property type="entry name" value="ALCOHOL DEHYDROGENASE"/>
    <property type="match status" value="1"/>
</dbReference>